<dbReference type="EMBL" id="JACIEJ010000004">
    <property type="protein sequence ID" value="MBB3985768.1"/>
    <property type="molecule type" value="Genomic_DNA"/>
</dbReference>
<accession>A0A7W6DTG3</accession>
<evidence type="ECO:0000256" key="1">
    <source>
        <dbReference type="SAM" id="MobiDB-lite"/>
    </source>
</evidence>
<proteinExistence type="predicted"/>
<evidence type="ECO:0000313" key="3">
    <source>
        <dbReference type="Proteomes" id="UP000541426"/>
    </source>
</evidence>
<organism evidence="2 3">
    <name type="scientific">Sagittula marina</name>
    <dbReference type="NCBI Taxonomy" id="943940"/>
    <lineage>
        <taxon>Bacteria</taxon>
        <taxon>Pseudomonadati</taxon>
        <taxon>Pseudomonadota</taxon>
        <taxon>Alphaproteobacteria</taxon>
        <taxon>Rhodobacterales</taxon>
        <taxon>Roseobacteraceae</taxon>
        <taxon>Sagittula</taxon>
    </lineage>
</organism>
<dbReference type="AlphaFoldDB" id="A0A7W6DTG3"/>
<evidence type="ECO:0000313" key="2">
    <source>
        <dbReference type="EMBL" id="MBB3985768.1"/>
    </source>
</evidence>
<dbReference type="Proteomes" id="UP000541426">
    <property type="component" value="Unassembled WGS sequence"/>
</dbReference>
<feature type="compositionally biased region" description="Pro residues" evidence="1">
    <location>
        <begin position="36"/>
        <end position="51"/>
    </location>
</feature>
<gene>
    <name evidence="2" type="ORF">GGQ68_002101</name>
</gene>
<feature type="region of interest" description="Disordered" evidence="1">
    <location>
        <begin position="27"/>
        <end position="51"/>
    </location>
</feature>
<keyword evidence="3" id="KW-1185">Reference proteome</keyword>
<reference evidence="2 3" key="1">
    <citation type="submission" date="2020-08" db="EMBL/GenBank/DDBJ databases">
        <title>Genomic Encyclopedia of Type Strains, Phase IV (KMG-IV): sequencing the most valuable type-strain genomes for metagenomic binning, comparative biology and taxonomic classification.</title>
        <authorList>
            <person name="Goeker M."/>
        </authorList>
    </citation>
    <scope>NUCLEOTIDE SEQUENCE [LARGE SCALE GENOMIC DNA]</scope>
    <source>
        <strain evidence="2 3">DSM 102235</strain>
    </source>
</reference>
<comment type="caution">
    <text evidence="2">The sequence shown here is derived from an EMBL/GenBank/DDBJ whole genome shotgun (WGS) entry which is preliminary data.</text>
</comment>
<protein>
    <submittedName>
        <fullName evidence="2">Uncharacterized protein</fullName>
    </submittedName>
</protein>
<sequence length="51" mass="5278">MPDFAVNEDGGQHRSAACPLALGCAGQDAGRARAPVDPPKVRVPPAPSRRN</sequence>
<name>A0A7W6DTG3_9RHOB</name>